<proteinExistence type="predicted"/>
<dbReference type="GO" id="GO:0003824">
    <property type="term" value="F:catalytic activity"/>
    <property type="evidence" value="ECO:0007669"/>
    <property type="project" value="InterPro"/>
</dbReference>
<dbReference type="SUPFAM" id="SSF74650">
    <property type="entry name" value="Galactose mutarotase-like"/>
    <property type="match status" value="1"/>
</dbReference>
<dbReference type="InterPro" id="IPR011013">
    <property type="entry name" value="Gal_mutarotase_sf_dom"/>
</dbReference>
<dbReference type="GO" id="GO:0030246">
    <property type="term" value="F:carbohydrate binding"/>
    <property type="evidence" value="ECO:0007669"/>
    <property type="project" value="InterPro"/>
</dbReference>
<dbReference type="GO" id="GO:0005975">
    <property type="term" value="P:carbohydrate metabolic process"/>
    <property type="evidence" value="ECO:0007669"/>
    <property type="project" value="InterPro"/>
</dbReference>
<comment type="caution">
    <text evidence="1">The sequence shown here is derived from an EMBL/GenBank/DDBJ whole genome shotgun (WGS) entry which is preliminary data.</text>
</comment>
<accession>A0A249DE88</accession>
<dbReference type="AlphaFoldDB" id="A0A2A5L5T3"/>
<dbReference type="Gene3D" id="2.70.98.10">
    <property type="match status" value="2"/>
</dbReference>
<name>A0A2A5L5T3_LACRH</name>
<gene>
    <name evidence="1" type="ORF">CYJ91_00240</name>
</gene>
<evidence type="ECO:0000313" key="1">
    <source>
        <dbReference type="EMBL" id="PLA58028.1"/>
    </source>
</evidence>
<dbReference type="RefSeq" id="WP_005685399.1">
    <property type="nucleotide sequence ID" value="NZ_CAKMAU010000007.1"/>
</dbReference>
<dbReference type="Proteomes" id="UP000234212">
    <property type="component" value="Unassembled WGS sequence"/>
</dbReference>
<dbReference type="GeneID" id="69832259"/>
<dbReference type="InterPro" id="IPR014718">
    <property type="entry name" value="GH-type_carb-bd"/>
</dbReference>
<accession>A0A2A5L5T3</accession>
<dbReference type="EMBL" id="PKJX01000001">
    <property type="protein sequence ID" value="PLA58028.1"/>
    <property type="molecule type" value="Genomic_DNA"/>
</dbReference>
<organism evidence="1 2">
    <name type="scientific">Lacticaseibacillus rhamnosus</name>
    <name type="common">Lactobacillus rhamnosus</name>
    <dbReference type="NCBI Taxonomy" id="47715"/>
    <lineage>
        <taxon>Bacteria</taxon>
        <taxon>Bacillati</taxon>
        <taxon>Bacillota</taxon>
        <taxon>Bacilli</taxon>
        <taxon>Lactobacillales</taxon>
        <taxon>Lactobacillaceae</taxon>
        <taxon>Lacticaseibacillus</taxon>
    </lineage>
</organism>
<protein>
    <submittedName>
        <fullName evidence="1">Aldose epimerase</fullName>
    </submittedName>
</protein>
<evidence type="ECO:0000313" key="2">
    <source>
        <dbReference type="Proteomes" id="UP000234212"/>
    </source>
</evidence>
<reference evidence="1 2" key="1">
    <citation type="submission" date="2017-12" db="EMBL/GenBank/DDBJ databases">
        <title>Phylogenetic diversity of female urinary microbiome.</title>
        <authorList>
            <person name="Thomas-White K."/>
            <person name="Wolfe A.J."/>
        </authorList>
    </citation>
    <scope>NUCLEOTIDE SEQUENCE [LARGE SCALE GENOMIC DNA]</scope>
    <source>
        <strain evidence="1 2">UMB0004</strain>
    </source>
</reference>
<sequence>MKLSAKIFAKVGSERITQYTLVNDQQMTLRFLTFGARVQQVRLPNTTGLDPNLLLGFVTLEDYLHQPGLFGAMTGPLAPDDPKTIPGAWQNWNWAVKTSQTADLAITFSLNLPENADGQPGERSLMVTHRLNNDNVWTIDMAVKTTAEIRLHPRLILPWLLTADPAQTMLHAQLTIDHQQSTIKQQPEISPAHRFSLATGDWQLHYATDALATRIDSFANIGPDNNFNGILGQPHVAIGFSPENNLTGNAWTLAAGATWQHHAEYQLSRIKASTPDR</sequence>